<protein>
    <submittedName>
        <fullName evidence="2">DNA ligase</fullName>
    </submittedName>
</protein>
<dbReference type="GO" id="GO:0016874">
    <property type="term" value="F:ligase activity"/>
    <property type="evidence" value="ECO:0007669"/>
    <property type="project" value="UniProtKB-KW"/>
</dbReference>
<dbReference type="InterPro" id="IPR011009">
    <property type="entry name" value="Kinase-like_dom_sf"/>
</dbReference>
<sequence length="420" mass="48226">MHVIDKKAYQTAMNPKTNLNVENDSGKQPEWLEAVTFENAARTYVGENFSKIVNARSESNSSSNANYSSLLLRLHLDVELADGSLKTITFVLKTPHSNEMMSRVIDLLKLFPKEEKTYHSIIPKFEALYRQVGSDIKFAPNAYQFDRDIGVDYVLLEDLRPRGYRNANRIKGLDLEHTKHVLQKLAEFHAASACYVEHFGMLPEEFTVGVYSKNNAELLKQFNSSSAFLTQLKKWKNCQSYYEKLADSDSYLVDSLLRDQAYNPSEFNVLNHGDCWVNNILFKYNAFGKITDTRFIDFQVGKYGSPANDLYYFILSSTAADIKVSHFDYLVRYYFDNLVENLKVLQYHRPLPKLRGLHAALLKHGLTAYLVVSKVLPVVLLESSDNESNKNGMYTNPKYVESVSEILPWLDNRGLLDWKQ</sequence>
<dbReference type="PANTHER" id="PTHR11012">
    <property type="entry name" value="PROTEIN KINASE-LIKE DOMAIN-CONTAINING"/>
    <property type="match status" value="1"/>
</dbReference>
<dbReference type="EMBL" id="GBXI01006063">
    <property type="protein sequence ID" value="JAD08229.1"/>
    <property type="molecule type" value="Transcribed_RNA"/>
</dbReference>
<reference evidence="2" key="2">
    <citation type="journal article" date="2015" name="Gigascience">
        <title>Reconstructing a comprehensive transcriptome assembly of a white-pupal translocated strain of the pest fruit fly Bactrocera cucurbitae.</title>
        <authorList>
            <person name="Sim S.B."/>
            <person name="Calla B."/>
            <person name="Hall B."/>
            <person name="DeRego T."/>
            <person name="Geib S.M."/>
        </authorList>
    </citation>
    <scope>NUCLEOTIDE SEQUENCE</scope>
</reference>
<dbReference type="InterPro" id="IPR015897">
    <property type="entry name" value="CHK_kinase-like"/>
</dbReference>
<dbReference type="SUPFAM" id="SSF56112">
    <property type="entry name" value="Protein kinase-like (PK-like)"/>
    <property type="match status" value="1"/>
</dbReference>
<accession>A0A0A1XAA4</accession>
<feature type="domain" description="CHK kinase-like" evidence="1">
    <location>
        <begin position="154"/>
        <end position="344"/>
    </location>
</feature>
<name>A0A0A1XAA4_ZEUCU</name>
<evidence type="ECO:0000313" key="2">
    <source>
        <dbReference type="EMBL" id="JAD08229.1"/>
    </source>
</evidence>
<proteinExistence type="predicted"/>
<dbReference type="Pfam" id="PF02958">
    <property type="entry name" value="EcKL"/>
    <property type="match status" value="1"/>
</dbReference>
<evidence type="ECO:0000259" key="1">
    <source>
        <dbReference type="SMART" id="SM00587"/>
    </source>
</evidence>
<organism evidence="2">
    <name type="scientific">Zeugodacus cucurbitae</name>
    <name type="common">Melon fruit fly</name>
    <name type="synonym">Bactrocera cucurbitae</name>
    <dbReference type="NCBI Taxonomy" id="28588"/>
    <lineage>
        <taxon>Eukaryota</taxon>
        <taxon>Metazoa</taxon>
        <taxon>Ecdysozoa</taxon>
        <taxon>Arthropoda</taxon>
        <taxon>Hexapoda</taxon>
        <taxon>Insecta</taxon>
        <taxon>Pterygota</taxon>
        <taxon>Neoptera</taxon>
        <taxon>Endopterygota</taxon>
        <taxon>Diptera</taxon>
        <taxon>Brachycera</taxon>
        <taxon>Muscomorpha</taxon>
        <taxon>Tephritoidea</taxon>
        <taxon>Tephritidae</taxon>
        <taxon>Zeugodacus</taxon>
        <taxon>Zeugodacus</taxon>
    </lineage>
</organism>
<dbReference type="PANTHER" id="PTHR11012:SF6">
    <property type="entry name" value="CHK DOMAIN OV1-RELATED"/>
    <property type="match status" value="1"/>
</dbReference>
<dbReference type="Gene3D" id="3.90.1200.10">
    <property type="match status" value="1"/>
</dbReference>
<dbReference type="InterPro" id="IPR004119">
    <property type="entry name" value="EcKL"/>
</dbReference>
<keyword evidence="2" id="KW-0436">Ligase</keyword>
<reference evidence="2" key="1">
    <citation type="submission" date="2014-11" db="EMBL/GenBank/DDBJ databases">
        <authorList>
            <person name="Geib S."/>
        </authorList>
    </citation>
    <scope>NUCLEOTIDE SEQUENCE</scope>
</reference>
<gene>
    <name evidence="2" type="primary">ligA_3</name>
    <name evidence="2" type="ORF">g.43042</name>
</gene>
<dbReference type="AlphaFoldDB" id="A0A0A1XAA4"/>
<dbReference type="SMART" id="SM00587">
    <property type="entry name" value="CHK"/>
    <property type="match status" value="1"/>
</dbReference>